<keyword evidence="2" id="KW-1185">Reference proteome</keyword>
<proteinExistence type="predicted"/>
<evidence type="ECO:0000313" key="1">
    <source>
        <dbReference type="EMBL" id="KAL3277891.1"/>
    </source>
</evidence>
<reference evidence="1 2" key="1">
    <citation type="journal article" date="2021" name="BMC Biol.">
        <title>Horizontally acquired antibacterial genes associated with adaptive radiation of ladybird beetles.</title>
        <authorList>
            <person name="Li H.S."/>
            <person name="Tang X.F."/>
            <person name="Huang Y.H."/>
            <person name="Xu Z.Y."/>
            <person name="Chen M.L."/>
            <person name="Du X.Y."/>
            <person name="Qiu B.Y."/>
            <person name="Chen P.T."/>
            <person name="Zhang W."/>
            <person name="Slipinski A."/>
            <person name="Escalona H.E."/>
            <person name="Waterhouse R.M."/>
            <person name="Zwick A."/>
            <person name="Pang H."/>
        </authorList>
    </citation>
    <scope>NUCLEOTIDE SEQUENCE [LARGE SCALE GENOMIC DNA]</scope>
    <source>
        <strain evidence="1">SYSU2018</strain>
    </source>
</reference>
<dbReference type="AlphaFoldDB" id="A0ABD2NGR3"/>
<gene>
    <name evidence="1" type="ORF">HHI36_013232</name>
</gene>
<sequence>MEENLNEQSLFADSIRKLLLNKKKDPPSHVTNLIWNNFKSNHAEIEVKLDPTHNNSTKDFYRQVEKTYDETAEYIQKCQVNAAGQNDSTNIEDEADLIPDFIKHRYVKINLFNKAINDISLQLNSESAPWY</sequence>
<name>A0ABD2NGR3_9CUCU</name>
<evidence type="ECO:0000313" key="2">
    <source>
        <dbReference type="Proteomes" id="UP001516400"/>
    </source>
</evidence>
<protein>
    <submittedName>
        <fullName evidence="1">Uncharacterized protein</fullName>
    </submittedName>
</protein>
<organism evidence="1 2">
    <name type="scientific">Cryptolaemus montrouzieri</name>
    <dbReference type="NCBI Taxonomy" id="559131"/>
    <lineage>
        <taxon>Eukaryota</taxon>
        <taxon>Metazoa</taxon>
        <taxon>Ecdysozoa</taxon>
        <taxon>Arthropoda</taxon>
        <taxon>Hexapoda</taxon>
        <taxon>Insecta</taxon>
        <taxon>Pterygota</taxon>
        <taxon>Neoptera</taxon>
        <taxon>Endopterygota</taxon>
        <taxon>Coleoptera</taxon>
        <taxon>Polyphaga</taxon>
        <taxon>Cucujiformia</taxon>
        <taxon>Coccinelloidea</taxon>
        <taxon>Coccinellidae</taxon>
        <taxon>Scymninae</taxon>
        <taxon>Scymnini</taxon>
        <taxon>Cryptolaemus</taxon>
    </lineage>
</organism>
<accession>A0ABD2NGR3</accession>
<dbReference type="EMBL" id="JABFTP020000103">
    <property type="protein sequence ID" value="KAL3277891.1"/>
    <property type="molecule type" value="Genomic_DNA"/>
</dbReference>
<dbReference type="Proteomes" id="UP001516400">
    <property type="component" value="Unassembled WGS sequence"/>
</dbReference>
<comment type="caution">
    <text evidence="1">The sequence shown here is derived from an EMBL/GenBank/DDBJ whole genome shotgun (WGS) entry which is preliminary data.</text>
</comment>